<dbReference type="AlphaFoldDB" id="A0A699T6J4"/>
<dbReference type="PANTHER" id="PTHR45835">
    <property type="entry name" value="YALI0A06105P"/>
    <property type="match status" value="1"/>
</dbReference>
<dbReference type="PANTHER" id="PTHR45835:SF99">
    <property type="entry name" value="CHROMO DOMAIN-CONTAINING PROTEIN-RELATED"/>
    <property type="match status" value="1"/>
</dbReference>
<feature type="non-terminal residue" evidence="2">
    <location>
        <position position="1"/>
    </location>
</feature>
<dbReference type="Gene3D" id="1.10.340.70">
    <property type="match status" value="1"/>
</dbReference>
<dbReference type="GO" id="GO:0003964">
    <property type="term" value="F:RNA-directed DNA polymerase activity"/>
    <property type="evidence" value="ECO:0007669"/>
    <property type="project" value="UniProtKB-KW"/>
</dbReference>
<dbReference type="Gene3D" id="3.30.420.10">
    <property type="entry name" value="Ribonuclease H-like superfamily/Ribonuclease H"/>
    <property type="match status" value="1"/>
</dbReference>
<dbReference type="EMBL" id="BKCJ011215582">
    <property type="protein sequence ID" value="GFD05029.1"/>
    <property type="molecule type" value="Genomic_DNA"/>
</dbReference>
<feature type="domain" description="Integrase zinc-binding" evidence="1">
    <location>
        <begin position="41"/>
        <end position="96"/>
    </location>
</feature>
<accession>A0A699T6J4</accession>
<gene>
    <name evidence="2" type="ORF">Tci_876998</name>
</gene>
<dbReference type="GO" id="GO:0003676">
    <property type="term" value="F:nucleic acid binding"/>
    <property type="evidence" value="ECO:0007669"/>
    <property type="project" value="InterPro"/>
</dbReference>
<dbReference type="InterPro" id="IPR036397">
    <property type="entry name" value="RNaseH_sf"/>
</dbReference>
<evidence type="ECO:0000259" key="1">
    <source>
        <dbReference type="Pfam" id="PF17921"/>
    </source>
</evidence>
<protein>
    <submittedName>
        <fullName evidence="2">Putative reverse transcriptase domain-containing protein</fullName>
    </submittedName>
</protein>
<dbReference type="Pfam" id="PF17921">
    <property type="entry name" value="Integrase_H2C2"/>
    <property type="match status" value="1"/>
</dbReference>
<reference evidence="2" key="1">
    <citation type="journal article" date="2019" name="Sci. Rep.">
        <title>Draft genome of Tanacetum cinerariifolium, the natural source of mosquito coil.</title>
        <authorList>
            <person name="Yamashiro T."/>
            <person name="Shiraishi A."/>
            <person name="Satake H."/>
            <person name="Nakayama K."/>
        </authorList>
    </citation>
    <scope>NUCLEOTIDE SEQUENCE</scope>
</reference>
<organism evidence="2">
    <name type="scientific">Tanacetum cinerariifolium</name>
    <name type="common">Dalmatian daisy</name>
    <name type="synonym">Chrysanthemum cinerariifolium</name>
    <dbReference type="NCBI Taxonomy" id="118510"/>
    <lineage>
        <taxon>Eukaryota</taxon>
        <taxon>Viridiplantae</taxon>
        <taxon>Streptophyta</taxon>
        <taxon>Embryophyta</taxon>
        <taxon>Tracheophyta</taxon>
        <taxon>Spermatophyta</taxon>
        <taxon>Magnoliopsida</taxon>
        <taxon>eudicotyledons</taxon>
        <taxon>Gunneridae</taxon>
        <taxon>Pentapetalae</taxon>
        <taxon>asterids</taxon>
        <taxon>campanulids</taxon>
        <taxon>Asterales</taxon>
        <taxon>Asteraceae</taxon>
        <taxon>Asteroideae</taxon>
        <taxon>Anthemideae</taxon>
        <taxon>Anthemidinae</taxon>
        <taxon>Tanacetum</taxon>
    </lineage>
</organism>
<evidence type="ECO:0000313" key="2">
    <source>
        <dbReference type="EMBL" id="GFD05029.1"/>
    </source>
</evidence>
<dbReference type="InterPro" id="IPR012337">
    <property type="entry name" value="RNaseH-like_sf"/>
</dbReference>
<dbReference type="SUPFAM" id="SSF53098">
    <property type="entry name" value="Ribonuclease H-like"/>
    <property type="match status" value="1"/>
</dbReference>
<keyword evidence="2" id="KW-0548">Nucleotidyltransferase</keyword>
<proteinExistence type="predicted"/>
<keyword evidence="2" id="KW-0808">Transferase</keyword>
<name>A0A699T6J4_TANCI</name>
<dbReference type="InterPro" id="IPR041588">
    <property type="entry name" value="Integrase_H2C2"/>
</dbReference>
<comment type="caution">
    <text evidence="2">The sequence shown here is derived from an EMBL/GenBank/DDBJ whole genome shotgun (WGS) entry which is preliminary data.</text>
</comment>
<sequence>LVMTIGLDLLRQNLNVQTEARKTREHQGGRCWRSGLPYYGDLRTVILHEPHKSKYSIHPSSDKMYQDMKKLYWWPNIKADTATYVSKCLTYVKVKTEHQKPSGLLVPPKIPEWKWDNITMDFVTKLPKLSQGYDTIWVVVDRLTKSAIFAPIRETDPMEYT</sequence>
<keyword evidence="2" id="KW-0695">RNA-directed DNA polymerase</keyword>